<sequence length="144" mass="15962">MRLRTSIIYGTCLLLTLSACGPRAVQTELLAPTAQQLKLRSFQTRSFEVKDRQEAVRAVIAALQDLGFIVERANGPLGLVTAGKFAEPSYVDLVELTVTVRPKTATQMEFRVNAVFNTKPIEDPKVYQNFFTVLQRALFSGPQG</sequence>
<protein>
    <recommendedName>
        <fullName evidence="3">Lipoprotein</fullName>
    </recommendedName>
</protein>
<gene>
    <name evidence="1" type="ORF">NSPWAT_2655</name>
</gene>
<reference evidence="1 2" key="1">
    <citation type="submission" date="2022-09" db="EMBL/GenBank/DDBJ databases">
        <authorList>
            <person name="Kop L."/>
        </authorList>
    </citation>
    <scope>NUCLEOTIDE SEQUENCE [LARGE SCALE GENOMIC DNA]</scope>
    <source>
        <strain evidence="1 2">347</strain>
    </source>
</reference>
<evidence type="ECO:0008006" key="3">
    <source>
        <dbReference type="Google" id="ProtNLM"/>
    </source>
</evidence>
<evidence type="ECO:0000313" key="1">
    <source>
        <dbReference type="EMBL" id="CAI2719511.1"/>
    </source>
</evidence>
<accession>A0ABN8W5H1</accession>
<dbReference type="PROSITE" id="PS51257">
    <property type="entry name" value="PROKAR_LIPOPROTEIN"/>
    <property type="match status" value="1"/>
</dbReference>
<organism evidence="1 2">
    <name type="scientific">Nitrospina watsonii</name>
    <dbReference type="NCBI Taxonomy" id="1323948"/>
    <lineage>
        <taxon>Bacteria</taxon>
        <taxon>Pseudomonadati</taxon>
        <taxon>Nitrospinota/Tectimicrobiota group</taxon>
        <taxon>Nitrospinota</taxon>
        <taxon>Nitrospinia</taxon>
        <taxon>Nitrospinales</taxon>
        <taxon>Nitrospinaceae</taxon>
        <taxon>Nitrospina</taxon>
    </lineage>
</organism>
<dbReference type="RefSeq" id="WP_282012340.1">
    <property type="nucleotide sequence ID" value="NZ_OX336137.1"/>
</dbReference>
<name>A0ABN8W5H1_9BACT</name>
<keyword evidence="2" id="KW-1185">Reference proteome</keyword>
<dbReference type="EMBL" id="OX336137">
    <property type="protein sequence ID" value="CAI2719511.1"/>
    <property type="molecule type" value="Genomic_DNA"/>
</dbReference>
<proteinExistence type="predicted"/>
<evidence type="ECO:0000313" key="2">
    <source>
        <dbReference type="Proteomes" id="UP001157733"/>
    </source>
</evidence>
<dbReference type="Proteomes" id="UP001157733">
    <property type="component" value="Chromosome"/>
</dbReference>